<dbReference type="EMBL" id="LJCR01000148">
    <property type="protein sequence ID" value="KPV53928.1"/>
    <property type="molecule type" value="Genomic_DNA"/>
</dbReference>
<feature type="binding site" evidence="7">
    <location>
        <position position="66"/>
    </location>
    <ligand>
        <name>Zn(2+)</name>
        <dbReference type="ChEBI" id="CHEBI:29105"/>
        <label>1</label>
    </ligand>
</feature>
<dbReference type="InterPro" id="IPR036237">
    <property type="entry name" value="Xyl_isomerase-like_sf"/>
</dbReference>
<dbReference type="PROSITE" id="PS51432">
    <property type="entry name" value="AP_NUCLEASE_F2_4"/>
    <property type="match status" value="1"/>
</dbReference>
<dbReference type="InterPro" id="IPR018246">
    <property type="entry name" value="AP_endonuc_F2_Zn_BS"/>
</dbReference>
<dbReference type="GO" id="GO:0003906">
    <property type="term" value="F:DNA-(apurinic or apyrimidinic site) endonuclease activity"/>
    <property type="evidence" value="ECO:0007669"/>
    <property type="project" value="TreeGrafter"/>
</dbReference>
<comment type="similarity">
    <text evidence="1 7">Belongs to the AP endonuclease 2 family.</text>
</comment>
<keyword evidence="4 7" id="KW-0378">Hydrolase</keyword>
<dbReference type="GO" id="GO:0006284">
    <property type="term" value="P:base-excision repair"/>
    <property type="evidence" value="ECO:0007669"/>
    <property type="project" value="TreeGrafter"/>
</dbReference>
<feature type="binding site" evidence="7">
    <location>
        <position position="214"/>
    </location>
    <ligand>
        <name>Zn(2+)</name>
        <dbReference type="ChEBI" id="CHEBI:29105"/>
        <label>2</label>
    </ligand>
</feature>
<feature type="binding site" evidence="7">
    <location>
        <position position="259"/>
    </location>
    <ligand>
        <name>Zn(2+)</name>
        <dbReference type="ChEBI" id="CHEBI:29105"/>
        <label>2</label>
    </ligand>
</feature>
<keyword evidence="10" id="KW-1185">Reference proteome</keyword>
<dbReference type="EC" id="3.1.21.2" evidence="7"/>
<feature type="domain" description="Xylose isomerase-like TIM barrel" evidence="8">
    <location>
        <begin position="18"/>
        <end position="269"/>
    </location>
</feature>
<keyword evidence="6 7" id="KW-0234">DNA repair</keyword>
<dbReference type="PANTHER" id="PTHR21445:SF0">
    <property type="entry name" value="APURINIC-APYRIMIDINIC ENDONUCLEASE"/>
    <property type="match status" value="1"/>
</dbReference>
<reference evidence="9 10" key="1">
    <citation type="submission" date="2015-09" db="EMBL/GenBank/DDBJ databases">
        <title>Draft genome sequence of Kouleothrix aurantiaca JCM 19913.</title>
        <authorList>
            <person name="Hemp J."/>
        </authorList>
    </citation>
    <scope>NUCLEOTIDE SEQUENCE [LARGE SCALE GENOMIC DNA]</scope>
    <source>
        <strain evidence="9 10">COM-B</strain>
    </source>
</reference>
<evidence type="ECO:0000256" key="4">
    <source>
        <dbReference type="ARBA" id="ARBA00022801"/>
    </source>
</evidence>
<feature type="binding site" evidence="7">
    <location>
        <position position="143"/>
    </location>
    <ligand>
        <name>Zn(2+)</name>
        <dbReference type="ChEBI" id="CHEBI:29105"/>
        <label>1</label>
    </ligand>
</feature>
<keyword evidence="3 7" id="KW-0227">DNA damage</keyword>
<dbReference type="SMART" id="SM00518">
    <property type="entry name" value="AP2Ec"/>
    <property type="match status" value="1"/>
</dbReference>
<dbReference type="PATRIC" id="fig|186479.3.peg.1938"/>
<evidence type="ECO:0000256" key="1">
    <source>
        <dbReference type="ARBA" id="ARBA00005340"/>
    </source>
</evidence>
<feature type="binding site" evidence="7">
    <location>
        <position position="229"/>
    </location>
    <ligand>
        <name>Zn(2+)</name>
        <dbReference type="ChEBI" id="CHEBI:29105"/>
        <label>3</label>
    </ligand>
</feature>
<evidence type="ECO:0000256" key="3">
    <source>
        <dbReference type="ARBA" id="ARBA00022763"/>
    </source>
</evidence>
<dbReference type="PANTHER" id="PTHR21445">
    <property type="entry name" value="ENDONUCLEASE IV ENDODEOXYRIBONUCLEASE IV"/>
    <property type="match status" value="1"/>
</dbReference>
<dbReference type="AlphaFoldDB" id="A0A0P9HGJ5"/>
<comment type="catalytic activity">
    <reaction evidence="7">
        <text>Endonucleolytic cleavage to 5'-phosphooligonucleotide end-products.</text>
        <dbReference type="EC" id="3.1.21.2"/>
    </reaction>
</comment>
<keyword evidence="7" id="KW-0540">Nuclease</keyword>
<dbReference type="SUPFAM" id="SSF51658">
    <property type="entry name" value="Xylose isomerase-like"/>
    <property type="match status" value="1"/>
</dbReference>
<feature type="binding site" evidence="7">
    <location>
        <position position="177"/>
    </location>
    <ligand>
        <name>Zn(2+)</name>
        <dbReference type="ChEBI" id="CHEBI:29105"/>
        <label>2</label>
    </ligand>
</feature>
<evidence type="ECO:0000313" key="9">
    <source>
        <dbReference type="EMBL" id="KPV53928.1"/>
    </source>
</evidence>
<dbReference type="GO" id="GO:0008833">
    <property type="term" value="F:deoxyribonuclease IV (phage-T4-induced) activity"/>
    <property type="evidence" value="ECO:0007669"/>
    <property type="project" value="UniProtKB-UniRule"/>
</dbReference>
<feature type="binding site" evidence="7">
    <location>
        <position position="106"/>
    </location>
    <ligand>
        <name>Zn(2+)</name>
        <dbReference type="ChEBI" id="CHEBI:29105"/>
        <label>1</label>
    </ligand>
</feature>
<gene>
    <name evidence="7" type="primary">nfo</name>
    <name evidence="9" type="ORF">SE17_06800</name>
</gene>
<dbReference type="Pfam" id="PF01261">
    <property type="entry name" value="AP_endonuc_2"/>
    <property type="match status" value="1"/>
</dbReference>
<evidence type="ECO:0000256" key="2">
    <source>
        <dbReference type="ARBA" id="ARBA00022723"/>
    </source>
</evidence>
<feature type="binding site" evidence="7">
    <location>
        <position position="180"/>
    </location>
    <ligand>
        <name>Zn(2+)</name>
        <dbReference type="ChEBI" id="CHEBI:29105"/>
        <label>3</label>
    </ligand>
</feature>
<evidence type="ECO:0000256" key="7">
    <source>
        <dbReference type="HAMAP-Rule" id="MF_00152"/>
    </source>
</evidence>
<keyword evidence="2 7" id="KW-0479">Metal-binding</keyword>
<sequence>MKFGAHMSTSGGLHRAFALGERAGCDTIQIFSKNQQQWRGKPLGDAEIAQFKAEQERSGLGPLIVHDSYLINLASPKDDLWEKSIAAFGDELERCAALGIPYLVTHPGAHTGAGEAAGLQREIAALNRLLDAGVGGDTIILLETTAGQGTCLGHRFEHLAELIAGAHHPERVAVCADTCHLLAAGYDIRTPAACAATFAEFDRVIGLDRLKAFHLNDSQKDLGSRVDRHAHIGEGCVGLEGFRAIVNDPRFEGLPMLLETPKGDDLAEGIANPAKLRGLIAPPA</sequence>
<dbReference type="PROSITE" id="PS00731">
    <property type="entry name" value="AP_NUCLEASE_F2_3"/>
    <property type="match status" value="1"/>
</dbReference>
<dbReference type="PROSITE" id="PS00729">
    <property type="entry name" value="AP_NUCLEASE_F2_1"/>
    <property type="match status" value="1"/>
</dbReference>
<feature type="binding site" evidence="7">
    <location>
        <position position="227"/>
    </location>
    <ligand>
        <name>Zn(2+)</name>
        <dbReference type="ChEBI" id="CHEBI:29105"/>
        <label>3</label>
    </ligand>
</feature>
<organism evidence="9 10">
    <name type="scientific">Kouleothrix aurantiaca</name>
    <dbReference type="NCBI Taxonomy" id="186479"/>
    <lineage>
        <taxon>Bacteria</taxon>
        <taxon>Bacillati</taxon>
        <taxon>Chloroflexota</taxon>
        <taxon>Chloroflexia</taxon>
        <taxon>Chloroflexales</taxon>
        <taxon>Roseiflexineae</taxon>
        <taxon>Roseiflexaceae</taxon>
        <taxon>Kouleothrix</taxon>
    </lineage>
</organism>
<evidence type="ECO:0000313" key="10">
    <source>
        <dbReference type="Proteomes" id="UP000050509"/>
    </source>
</evidence>
<dbReference type="CDD" id="cd00019">
    <property type="entry name" value="AP2Ec"/>
    <property type="match status" value="1"/>
</dbReference>
<dbReference type="InterPro" id="IPR013022">
    <property type="entry name" value="Xyl_isomerase-like_TIM-brl"/>
</dbReference>
<dbReference type="NCBIfam" id="TIGR00587">
    <property type="entry name" value="nfo"/>
    <property type="match status" value="1"/>
</dbReference>
<comment type="cofactor">
    <cofactor evidence="7">
        <name>Zn(2+)</name>
        <dbReference type="ChEBI" id="CHEBI:29105"/>
    </cofactor>
    <text evidence="7">Binds 3 Zn(2+) ions.</text>
</comment>
<dbReference type="Gene3D" id="3.20.20.150">
    <property type="entry name" value="Divalent-metal-dependent TIM barrel enzymes"/>
    <property type="match status" value="1"/>
</dbReference>
<dbReference type="HAMAP" id="MF_00152">
    <property type="entry name" value="Nfo"/>
    <property type="match status" value="1"/>
</dbReference>
<dbReference type="Proteomes" id="UP000050509">
    <property type="component" value="Unassembled WGS sequence"/>
</dbReference>
<evidence type="ECO:0000256" key="6">
    <source>
        <dbReference type="ARBA" id="ARBA00023204"/>
    </source>
</evidence>
<keyword evidence="5 7" id="KW-0862">Zinc</keyword>
<comment type="function">
    <text evidence="7">Endonuclease IV plays a role in DNA repair. It cleaves phosphodiester bonds at apurinic or apyrimidinic (AP) sites, generating a 3'-hydroxyl group and a 5'-terminal sugar phosphate.</text>
</comment>
<evidence type="ECO:0000256" key="5">
    <source>
        <dbReference type="ARBA" id="ARBA00022833"/>
    </source>
</evidence>
<comment type="caution">
    <text evidence="9">The sequence shown here is derived from an EMBL/GenBank/DDBJ whole genome shotgun (WGS) entry which is preliminary data.</text>
</comment>
<dbReference type="GO" id="GO:0003677">
    <property type="term" value="F:DNA binding"/>
    <property type="evidence" value="ECO:0007669"/>
    <property type="project" value="InterPro"/>
</dbReference>
<evidence type="ECO:0000259" key="8">
    <source>
        <dbReference type="Pfam" id="PF01261"/>
    </source>
</evidence>
<accession>A0A0P9HGJ5</accession>
<name>A0A0P9HGJ5_9CHLR</name>
<dbReference type="GO" id="GO:0008081">
    <property type="term" value="F:phosphoric diester hydrolase activity"/>
    <property type="evidence" value="ECO:0007669"/>
    <property type="project" value="TreeGrafter"/>
</dbReference>
<dbReference type="InterPro" id="IPR001719">
    <property type="entry name" value="AP_endonuc_2"/>
</dbReference>
<feature type="binding site" evidence="7">
    <location>
        <position position="143"/>
    </location>
    <ligand>
        <name>Zn(2+)</name>
        <dbReference type="ChEBI" id="CHEBI:29105"/>
        <label>2</label>
    </ligand>
</feature>
<dbReference type="FunFam" id="3.20.20.150:FF:000001">
    <property type="entry name" value="Probable endonuclease 4"/>
    <property type="match status" value="1"/>
</dbReference>
<proteinExistence type="inferred from homology"/>
<dbReference type="GO" id="GO:0008270">
    <property type="term" value="F:zinc ion binding"/>
    <property type="evidence" value="ECO:0007669"/>
    <property type="project" value="UniProtKB-UniRule"/>
</dbReference>
<keyword evidence="7 9" id="KW-0255">Endonuclease</keyword>
<protein>
    <recommendedName>
        <fullName evidence="7">Probable endonuclease 4</fullName>
        <ecNumber evidence="7">3.1.21.2</ecNumber>
    </recommendedName>
    <alternativeName>
        <fullName evidence="7">Endodeoxyribonuclease IV</fullName>
    </alternativeName>
    <alternativeName>
        <fullName evidence="7">Endonuclease IV</fullName>
    </alternativeName>
</protein>